<comment type="cofactor">
    <cofactor evidence="5">
        <name>Mg(2+)</name>
        <dbReference type="ChEBI" id="CHEBI:18420"/>
    </cofactor>
</comment>
<dbReference type="PATRIC" id="fig|1631356.3.peg.2811"/>
<proteinExistence type="inferred from homology"/>
<evidence type="ECO:0000313" key="7">
    <source>
        <dbReference type="Proteomes" id="UP000037397"/>
    </source>
</evidence>
<protein>
    <recommendedName>
        <fullName evidence="5">5-formyltetrahydrofolate cyclo-ligase</fullName>
        <ecNumber evidence="5">6.3.3.2</ecNumber>
    </recommendedName>
</protein>
<dbReference type="AlphaFoldDB" id="A0A0L6CJT4"/>
<dbReference type="InterPro" id="IPR037171">
    <property type="entry name" value="NagB/RpiA_transferase-like"/>
</dbReference>
<dbReference type="EC" id="6.3.3.2" evidence="5"/>
<evidence type="ECO:0000313" key="6">
    <source>
        <dbReference type="EMBL" id="KNX38047.1"/>
    </source>
</evidence>
<keyword evidence="2 4" id="KW-0547">Nucleotide-binding</keyword>
<evidence type="ECO:0000256" key="2">
    <source>
        <dbReference type="ARBA" id="ARBA00022741"/>
    </source>
</evidence>
<dbReference type="InterPro" id="IPR024185">
    <property type="entry name" value="FTHF_cligase-like_sf"/>
</dbReference>
<evidence type="ECO:0000256" key="5">
    <source>
        <dbReference type="RuleBase" id="RU361279"/>
    </source>
</evidence>
<dbReference type="EMBL" id="LAIR01000002">
    <property type="protein sequence ID" value="KNX38047.1"/>
    <property type="molecule type" value="Genomic_DNA"/>
</dbReference>
<accession>A0A0L6CJT4</accession>
<keyword evidence="5" id="KW-0460">Magnesium</keyword>
<feature type="binding site" evidence="4">
    <location>
        <begin position="126"/>
        <end position="134"/>
    </location>
    <ligand>
        <name>ATP</name>
        <dbReference type="ChEBI" id="CHEBI:30616"/>
    </ligand>
</feature>
<dbReference type="Pfam" id="PF01812">
    <property type="entry name" value="5-FTHF_cyc-lig"/>
    <property type="match status" value="1"/>
</dbReference>
<dbReference type="RefSeq" id="WP_071606393.1">
    <property type="nucleotide sequence ID" value="NZ_LAIR01000002.1"/>
</dbReference>
<evidence type="ECO:0000256" key="3">
    <source>
        <dbReference type="ARBA" id="ARBA00022840"/>
    </source>
</evidence>
<keyword evidence="5" id="KW-0479">Metal-binding</keyword>
<dbReference type="InterPro" id="IPR002698">
    <property type="entry name" value="FTHF_cligase"/>
</dbReference>
<dbReference type="GO" id="GO:0030272">
    <property type="term" value="F:5-formyltetrahydrofolate cyclo-ligase activity"/>
    <property type="evidence" value="ECO:0007669"/>
    <property type="project" value="UniProtKB-EC"/>
</dbReference>
<dbReference type="PANTHER" id="PTHR23407">
    <property type="entry name" value="ATPASE INHIBITOR/5-FORMYLTETRAHYDROFOLATE CYCLO-LIGASE"/>
    <property type="match status" value="1"/>
</dbReference>
<comment type="catalytic activity">
    <reaction evidence="5">
        <text>(6S)-5-formyl-5,6,7,8-tetrahydrofolate + ATP = (6R)-5,10-methenyltetrahydrofolate + ADP + phosphate</text>
        <dbReference type="Rhea" id="RHEA:10488"/>
        <dbReference type="ChEBI" id="CHEBI:30616"/>
        <dbReference type="ChEBI" id="CHEBI:43474"/>
        <dbReference type="ChEBI" id="CHEBI:57455"/>
        <dbReference type="ChEBI" id="CHEBI:57457"/>
        <dbReference type="ChEBI" id="CHEBI:456216"/>
        <dbReference type="EC" id="6.3.3.2"/>
    </reaction>
</comment>
<dbReference type="Gene3D" id="3.40.50.10420">
    <property type="entry name" value="NagB/RpiA/CoA transferase-like"/>
    <property type="match status" value="1"/>
</dbReference>
<comment type="caution">
    <text evidence="6">The sequence shown here is derived from an EMBL/GenBank/DDBJ whole genome shotgun (WGS) entry which is preliminary data.</text>
</comment>
<reference evidence="7" key="1">
    <citation type="submission" date="2015-03" db="EMBL/GenBank/DDBJ databases">
        <title>Luteipulveratus halotolerans sp. nov., a novel actinobacterium (Dermacoccaceae) from Sarawak, Malaysia.</title>
        <authorList>
            <person name="Juboi H."/>
            <person name="Basik A."/>
            <person name="Shamsul S.S."/>
            <person name="Arnold P."/>
            <person name="Schmitt E.K."/>
            <person name="Sanglier J.-J."/>
            <person name="Yeo T."/>
        </authorList>
    </citation>
    <scope>NUCLEOTIDE SEQUENCE [LARGE SCALE GENOMIC DNA]</scope>
    <source>
        <strain evidence="7">C296001</strain>
    </source>
</reference>
<dbReference type="GO" id="GO:0009396">
    <property type="term" value="P:folic acid-containing compound biosynthetic process"/>
    <property type="evidence" value="ECO:0007669"/>
    <property type="project" value="TreeGrafter"/>
</dbReference>
<comment type="similarity">
    <text evidence="1 5">Belongs to the 5-formyltetrahydrofolate cyclo-ligase family.</text>
</comment>
<gene>
    <name evidence="6" type="ORF">VV01_14285</name>
</gene>
<keyword evidence="7" id="KW-1185">Reference proteome</keyword>
<dbReference type="PIRSF" id="PIRSF006806">
    <property type="entry name" value="FTHF_cligase"/>
    <property type="match status" value="1"/>
</dbReference>
<dbReference type="GO" id="GO:0046872">
    <property type="term" value="F:metal ion binding"/>
    <property type="evidence" value="ECO:0007669"/>
    <property type="project" value="UniProtKB-KW"/>
</dbReference>
<feature type="binding site" evidence="4">
    <location>
        <position position="62"/>
    </location>
    <ligand>
        <name>substrate</name>
    </ligand>
</feature>
<feature type="binding site" evidence="4">
    <location>
        <position position="57"/>
    </location>
    <ligand>
        <name>substrate</name>
    </ligand>
</feature>
<evidence type="ECO:0000256" key="1">
    <source>
        <dbReference type="ARBA" id="ARBA00010638"/>
    </source>
</evidence>
<organism evidence="6 7">
    <name type="scientific">Luteipulveratus halotolerans</name>
    <dbReference type="NCBI Taxonomy" id="1631356"/>
    <lineage>
        <taxon>Bacteria</taxon>
        <taxon>Bacillati</taxon>
        <taxon>Actinomycetota</taxon>
        <taxon>Actinomycetes</taxon>
        <taxon>Micrococcales</taxon>
        <taxon>Dermacoccaceae</taxon>
        <taxon>Luteipulveratus</taxon>
    </lineage>
</organism>
<dbReference type="SUPFAM" id="SSF100950">
    <property type="entry name" value="NagB/RpiA/CoA transferase-like"/>
    <property type="match status" value="1"/>
</dbReference>
<dbReference type="NCBIfam" id="TIGR02727">
    <property type="entry name" value="MTHFS_bact"/>
    <property type="match status" value="1"/>
</dbReference>
<name>A0A0L6CJT4_9MICO</name>
<dbReference type="Proteomes" id="UP000037397">
    <property type="component" value="Unassembled WGS sequence"/>
</dbReference>
<keyword evidence="3 4" id="KW-0067">ATP-binding</keyword>
<dbReference type="STRING" id="1631356.VV01_14285"/>
<dbReference type="PANTHER" id="PTHR23407:SF1">
    <property type="entry name" value="5-FORMYLTETRAHYDROFOLATE CYCLO-LIGASE"/>
    <property type="match status" value="1"/>
</dbReference>
<dbReference type="GO" id="GO:0005524">
    <property type="term" value="F:ATP binding"/>
    <property type="evidence" value="ECO:0007669"/>
    <property type="project" value="UniProtKB-KW"/>
</dbReference>
<evidence type="ECO:0000256" key="4">
    <source>
        <dbReference type="PIRSR" id="PIRSR006806-1"/>
    </source>
</evidence>
<dbReference type="OrthoDB" id="3242798at2"/>
<sequence length="192" mass="20223">MWRTLPDTKAQARRVVRAERRHRRDTPSYADRAADAAALTDAVLATLGEATTVAAYESLPTEPPTETLIARLTAAGHRVLLPVLLPDNDLDWRAAGSDSTPLGRAAIGEAGLVVVPALAIGRDGMRLGQGGGSYDRALARRTPGTRLIALVYDDELAAGVPTDPHDQAVDAVVTPGHGLVDLPSGGTLRLRD</sequence>
<dbReference type="GO" id="GO:0035999">
    <property type="term" value="P:tetrahydrofolate interconversion"/>
    <property type="evidence" value="ECO:0007669"/>
    <property type="project" value="TreeGrafter"/>
</dbReference>